<keyword evidence="2" id="KW-0342">GTP-binding</keyword>
<dbReference type="GO" id="GO:1990131">
    <property type="term" value="C:Gtr1-Gtr2 GTPase complex"/>
    <property type="evidence" value="ECO:0007669"/>
    <property type="project" value="TreeGrafter"/>
</dbReference>
<sequence>MTIKIALIGKPEMGKTTIKKVLFEGTDPNELVLFPLEATITRKWTIHEFMDTKIVLLDTPGQKLQMLLKDDEEQNFSFGNTNSIIYIFDYPTWIDHSEDVVEDIRCLYEIKKKNEFEADIILFLHKVDLILAKKIGLKLEIIRKQINKFLNLPEKLPLYFTSLHSNLIYTIFNAMSNIISDYSEDISVLKKLIKNSIKNLSKTICFISNKDDNIIFQSFSNDFDNTLIYYLYEQIFKLTKLNKINSVSTNLINLDSKILHFIIENISGFYSNIKNIILFSEASGENELLNFIDSLKKEISLEKN</sequence>
<dbReference type="GO" id="GO:0005764">
    <property type="term" value="C:lysosome"/>
    <property type="evidence" value="ECO:0007669"/>
    <property type="project" value="TreeGrafter"/>
</dbReference>
<reference evidence="3" key="1">
    <citation type="journal article" date="2015" name="Nature">
        <title>Complex archaea that bridge the gap between prokaryotes and eukaryotes.</title>
        <authorList>
            <person name="Spang A."/>
            <person name="Saw J.H."/>
            <person name="Jorgensen S.L."/>
            <person name="Zaremba-Niedzwiedzka K."/>
            <person name="Martijn J."/>
            <person name="Lind A.E."/>
            <person name="van Eijk R."/>
            <person name="Schleper C."/>
            <person name="Guy L."/>
            <person name="Ettema T.J."/>
        </authorList>
    </citation>
    <scope>NUCLEOTIDE SEQUENCE</scope>
</reference>
<evidence type="ECO:0000313" key="3">
    <source>
        <dbReference type="EMBL" id="KKM00208.1"/>
    </source>
</evidence>
<organism evidence="3">
    <name type="scientific">marine sediment metagenome</name>
    <dbReference type="NCBI Taxonomy" id="412755"/>
    <lineage>
        <taxon>unclassified sequences</taxon>
        <taxon>metagenomes</taxon>
        <taxon>ecological metagenomes</taxon>
    </lineage>
</organism>
<comment type="caution">
    <text evidence="3">The sequence shown here is derived from an EMBL/GenBank/DDBJ whole genome shotgun (WGS) entry which is preliminary data.</text>
</comment>
<dbReference type="Gene3D" id="3.40.50.300">
    <property type="entry name" value="P-loop containing nucleotide triphosphate hydrolases"/>
    <property type="match status" value="1"/>
</dbReference>
<accession>A0A0F9JMN8</accession>
<name>A0A0F9JMN8_9ZZZZ</name>
<dbReference type="PANTHER" id="PTHR11259">
    <property type="entry name" value="RAS-RELATED GTP BINDING RAG/GTR YEAST"/>
    <property type="match status" value="1"/>
</dbReference>
<gene>
    <name evidence="3" type="ORF">LCGC14_1806750</name>
</gene>
<dbReference type="AlphaFoldDB" id="A0A0F9JMN8"/>
<keyword evidence="1" id="KW-0547">Nucleotide-binding</keyword>
<dbReference type="SUPFAM" id="SSF52540">
    <property type="entry name" value="P-loop containing nucleoside triphosphate hydrolases"/>
    <property type="match status" value="1"/>
</dbReference>
<dbReference type="PANTHER" id="PTHR11259:SF2">
    <property type="entry name" value="GH16429P"/>
    <property type="match status" value="1"/>
</dbReference>
<dbReference type="GO" id="GO:0005525">
    <property type="term" value="F:GTP binding"/>
    <property type="evidence" value="ECO:0007669"/>
    <property type="project" value="UniProtKB-KW"/>
</dbReference>
<evidence type="ECO:0008006" key="4">
    <source>
        <dbReference type="Google" id="ProtNLM"/>
    </source>
</evidence>
<evidence type="ECO:0000256" key="1">
    <source>
        <dbReference type="ARBA" id="ARBA00022741"/>
    </source>
</evidence>
<evidence type="ECO:0000256" key="2">
    <source>
        <dbReference type="ARBA" id="ARBA00023134"/>
    </source>
</evidence>
<protein>
    <recommendedName>
        <fullName evidence="4">G domain-containing protein</fullName>
    </recommendedName>
</protein>
<dbReference type="InterPro" id="IPR027417">
    <property type="entry name" value="P-loop_NTPase"/>
</dbReference>
<proteinExistence type="predicted"/>
<dbReference type="InterPro" id="IPR006762">
    <property type="entry name" value="Gtr1_RagA"/>
</dbReference>
<dbReference type="GO" id="GO:0003924">
    <property type="term" value="F:GTPase activity"/>
    <property type="evidence" value="ECO:0007669"/>
    <property type="project" value="TreeGrafter"/>
</dbReference>
<dbReference type="EMBL" id="LAZR01017489">
    <property type="protein sequence ID" value="KKM00208.1"/>
    <property type="molecule type" value="Genomic_DNA"/>
</dbReference>
<dbReference type="GO" id="GO:0005634">
    <property type="term" value="C:nucleus"/>
    <property type="evidence" value="ECO:0007669"/>
    <property type="project" value="TreeGrafter"/>
</dbReference>
<dbReference type="GO" id="GO:1904263">
    <property type="term" value="P:positive regulation of TORC1 signaling"/>
    <property type="evidence" value="ECO:0007669"/>
    <property type="project" value="TreeGrafter"/>
</dbReference>
<dbReference type="GO" id="GO:0009267">
    <property type="term" value="P:cellular response to starvation"/>
    <property type="evidence" value="ECO:0007669"/>
    <property type="project" value="TreeGrafter"/>
</dbReference>
<dbReference type="Pfam" id="PF04670">
    <property type="entry name" value="Gtr1_RagA"/>
    <property type="match status" value="1"/>
</dbReference>
<dbReference type="GO" id="GO:0010507">
    <property type="term" value="P:negative regulation of autophagy"/>
    <property type="evidence" value="ECO:0007669"/>
    <property type="project" value="TreeGrafter"/>
</dbReference>